<dbReference type="KEGG" id="asac:ATHSA_p10007"/>
<organism evidence="1 2">
    <name type="scientific">Athalassotoga saccharophila</name>
    <dbReference type="NCBI Taxonomy" id="1441386"/>
    <lineage>
        <taxon>Bacteria</taxon>
        <taxon>Thermotogati</taxon>
        <taxon>Thermotogota</taxon>
        <taxon>Thermotogae</taxon>
        <taxon>Mesoaciditogales</taxon>
        <taxon>Mesoaciditogaceae</taxon>
        <taxon>Athalassotoga</taxon>
    </lineage>
</organism>
<keyword evidence="1" id="KW-0614">Plasmid</keyword>
<evidence type="ECO:0000313" key="1">
    <source>
        <dbReference type="EMBL" id="BBJ29054.1"/>
    </source>
</evidence>
<proteinExistence type="predicted"/>
<geneLocation type="plasmid" evidence="1 2">
    <name>pATS1</name>
</geneLocation>
<keyword evidence="2" id="KW-1185">Reference proteome</keyword>
<gene>
    <name evidence="1" type="ORF">ATHSA_p10007</name>
</gene>
<dbReference type="EMBL" id="AP019552">
    <property type="protein sequence ID" value="BBJ29054.1"/>
    <property type="molecule type" value="Genomic_DNA"/>
</dbReference>
<name>A0A6N4TEZ6_9BACT</name>
<dbReference type="AlphaFoldDB" id="A0A6N4TEZ6"/>
<reference evidence="2" key="1">
    <citation type="submission" date="2019-04" db="EMBL/GenBank/DDBJ databases">
        <title>NAS-01 Genome Sequencing.</title>
        <authorList>
            <person name="Kato S."/>
            <person name="Itoh T."/>
            <person name="Ohkuma M."/>
        </authorList>
    </citation>
    <scope>NUCLEOTIDE SEQUENCE [LARGE SCALE GENOMIC DNA]</scope>
    <source>
        <strain evidence="2">NAS-01</strain>
        <plasmid evidence="2">pATS1</plasmid>
    </source>
</reference>
<protein>
    <submittedName>
        <fullName evidence="1">Uncharacterized protein</fullName>
    </submittedName>
</protein>
<evidence type="ECO:0000313" key="2">
    <source>
        <dbReference type="Proteomes" id="UP000463916"/>
    </source>
</evidence>
<dbReference type="Proteomes" id="UP000463916">
    <property type="component" value="Plasmid pATS1"/>
</dbReference>
<sequence length="128" mass="14795">MRINLSAKLYSLYTIIQKIKINLYTLDLERESGTGILEKGKTCLRQYNNTLEIMSTDLSMDKYVILGHYLQRENIDVPTTSGMNSDLGHLSCKQYDHACRRCSDMLYGMDGISILSQFQKPNRIKRFC</sequence>
<accession>A0A6N4TEZ6</accession>